<dbReference type="PANTHER" id="PTHR35697:SF1">
    <property type="entry name" value="PROTEIN TRACHEARY ELEMENT DIFFERENTIATION-RELATED 7"/>
    <property type="match status" value="1"/>
</dbReference>
<feature type="transmembrane region" description="Helical" evidence="2">
    <location>
        <begin position="15"/>
        <end position="44"/>
    </location>
</feature>
<keyword evidence="2" id="KW-0812">Transmembrane</keyword>
<dbReference type="EMBL" id="WOCE01000023">
    <property type="protein sequence ID" value="KAE9587220.1"/>
    <property type="molecule type" value="Genomic_DNA"/>
</dbReference>
<dbReference type="AlphaFoldDB" id="A0A6A4NCN2"/>
<dbReference type="PANTHER" id="PTHR35697">
    <property type="entry name" value="OS08G0108300 PROTEIN"/>
    <property type="match status" value="1"/>
</dbReference>
<name>A0A6A4NCN2_LUPAL</name>
<evidence type="ECO:0000256" key="2">
    <source>
        <dbReference type="SAM" id="Phobius"/>
    </source>
</evidence>
<reference evidence="4" key="1">
    <citation type="journal article" date="2020" name="Nat. Commun.">
        <title>Genome sequence of the cluster root forming white lupin.</title>
        <authorList>
            <person name="Hufnagel B."/>
            <person name="Marques A."/>
            <person name="Soriano A."/>
            <person name="Marques L."/>
            <person name="Divol F."/>
            <person name="Doumas P."/>
            <person name="Sallet E."/>
            <person name="Mancinotti D."/>
            <person name="Carrere S."/>
            <person name="Marande W."/>
            <person name="Arribat S."/>
            <person name="Keller J."/>
            <person name="Huneau C."/>
            <person name="Blein T."/>
            <person name="Aime D."/>
            <person name="Laguerre M."/>
            <person name="Taylor J."/>
            <person name="Schubert V."/>
            <person name="Nelson M."/>
            <person name="Geu-Flores F."/>
            <person name="Crespi M."/>
            <person name="Gallardo-Guerrero K."/>
            <person name="Delaux P.-M."/>
            <person name="Salse J."/>
            <person name="Berges H."/>
            <person name="Guyot R."/>
            <person name="Gouzy J."/>
            <person name="Peret B."/>
        </authorList>
    </citation>
    <scope>NUCLEOTIDE SEQUENCE [LARGE SCALE GENOMIC DNA]</scope>
    <source>
        <strain evidence="4">cv. Amiga</strain>
    </source>
</reference>
<evidence type="ECO:0000313" key="4">
    <source>
        <dbReference type="Proteomes" id="UP000447434"/>
    </source>
</evidence>
<feature type="compositionally biased region" description="Polar residues" evidence="1">
    <location>
        <begin position="161"/>
        <end position="183"/>
    </location>
</feature>
<sequence length="194" mass="21842">MSQVSKNLAQSHTQVLLIVIVVVFVSLGGLVLLSLLAFALCCSIKKSKKKKKTRETDMIRVDEHKEIKETIVTDPFGKQAVVLSVEDDVHIEEEITKNEEKVGHSLHAESHQEMDIINVDEHKKMKETIVTDPFGQKTVVLSIEDDLHIEEEKTKNDEKFGQNSHATEDQGNSSSTDVGTTYSNHEHQQIENKL</sequence>
<keyword evidence="2" id="KW-0472">Membrane</keyword>
<dbReference type="InterPro" id="IPR044950">
    <property type="entry name" value="TED6/7"/>
</dbReference>
<keyword evidence="4" id="KW-1185">Reference proteome</keyword>
<feature type="compositionally biased region" description="Basic and acidic residues" evidence="1">
    <location>
        <begin position="151"/>
        <end position="160"/>
    </location>
</feature>
<feature type="region of interest" description="Disordered" evidence="1">
    <location>
        <begin position="151"/>
        <end position="194"/>
    </location>
</feature>
<comment type="caution">
    <text evidence="3">The sequence shown here is derived from an EMBL/GenBank/DDBJ whole genome shotgun (WGS) entry which is preliminary data.</text>
</comment>
<accession>A0A6A4NCN2</accession>
<gene>
    <name evidence="3" type="ORF">Lalb_Chr23g0271351</name>
</gene>
<organism evidence="3 4">
    <name type="scientific">Lupinus albus</name>
    <name type="common">White lupine</name>
    <name type="synonym">Lupinus termis</name>
    <dbReference type="NCBI Taxonomy" id="3870"/>
    <lineage>
        <taxon>Eukaryota</taxon>
        <taxon>Viridiplantae</taxon>
        <taxon>Streptophyta</taxon>
        <taxon>Embryophyta</taxon>
        <taxon>Tracheophyta</taxon>
        <taxon>Spermatophyta</taxon>
        <taxon>Magnoliopsida</taxon>
        <taxon>eudicotyledons</taxon>
        <taxon>Gunneridae</taxon>
        <taxon>Pentapetalae</taxon>
        <taxon>rosids</taxon>
        <taxon>fabids</taxon>
        <taxon>Fabales</taxon>
        <taxon>Fabaceae</taxon>
        <taxon>Papilionoideae</taxon>
        <taxon>50 kb inversion clade</taxon>
        <taxon>genistoids sensu lato</taxon>
        <taxon>core genistoids</taxon>
        <taxon>Genisteae</taxon>
        <taxon>Lupinus</taxon>
    </lineage>
</organism>
<dbReference type="GO" id="GO:0009834">
    <property type="term" value="P:plant-type secondary cell wall biogenesis"/>
    <property type="evidence" value="ECO:0007669"/>
    <property type="project" value="InterPro"/>
</dbReference>
<dbReference type="OrthoDB" id="785473at2759"/>
<feature type="compositionally biased region" description="Basic and acidic residues" evidence="1">
    <location>
        <begin position="184"/>
        <end position="194"/>
    </location>
</feature>
<proteinExistence type="predicted"/>
<evidence type="ECO:0000256" key="1">
    <source>
        <dbReference type="SAM" id="MobiDB-lite"/>
    </source>
</evidence>
<dbReference type="Proteomes" id="UP000447434">
    <property type="component" value="Chromosome 23"/>
</dbReference>
<protein>
    <submittedName>
        <fullName evidence="3">Uncharacterized protein</fullName>
    </submittedName>
</protein>
<keyword evidence="2" id="KW-1133">Transmembrane helix</keyword>
<evidence type="ECO:0000313" key="3">
    <source>
        <dbReference type="EMBL" id="KAE9587220.1"/>
    </source>
</evidence>